<dbReference type="SMART" id="SM00065">
    <property type="entry name" value="GAF"/>
    <property type="match status" value="1"/>
</dbReference>
<dbReference type="InterPro" id="IPR029016">
    <property type="entry name" value="GAF-like_dom_sf"/>
</dbReference>
<evidence type="ECO:0000313" key="2">
    <source>
        <dbReference type="EMBL" id="MBP3984563.1"/>
    </source>
</evidence>
<dbReference type="InterPro" id="IPR003018">
    <property type="entry name" value="GAF"/>
</dbReference>
<dbReference type="SMART" id="SM00240">
    <property type="entry name" value="FHA"/>
    <property type="match status" value="1"/>
</dbReference>
<dbReference type="PANTHER" id="PTHR23308">
    <property type="entry name" value="NUCLEAR INHIBITOR OF PROTEIN PHOSPHATASE-1"/>
    <property type="match status" value="1"/>
</dbReference>
<dbReference type="SUPFAM" id="SSF55781">
    <property type="entry name" value="GAF domain-like"/>
    <property type="match status" value="1"/>
</dbReference>
<dbReference type="RefSeq" id="WP_210536435.1">
    <property type="nucleotide sequence ID" value="NZ_JAGKTC010000002.1"/>
</dbReference>
<comment type="caution">
    <text evidence="2">The sequence shown here is derived from an EMBL/GenBank/DDBJ whole genome shotgun (WGS) entry which is preliminary data.</text>
</comment>
<dbReference type="EMBL" id="JAGKTC010000002">
    <property type="protein sequence ID" value="MBP3984563.1"/>
    <property type="molecule type" value="Genomic_DNA"/>
</dbReference>
<name>A0A940X273_9GAMM</name>
<keyword evidence="3" id="KW-1185">Reference proteome</keyword>
<evidence type="ECO:0000259" key="1">
    <source>
        <dbReference type="PROSITE" id="PS50006"/>
    </source>
</evidence>
<organism evidence="2 3">
    <name type="scientific">Pseudoxanthomonas helianthi</name>
    <dbReference type="NCBI Taxonomy" id="1453541"/>
    <lineage>
        <taxon>Bacteria</taxon>
        <taxon>Pseudomonadati</taxon>
        <taxon>Pseudomonadota</taxon>
        <taxon>Gammaproteobacteria</taxon>
        <taxon>Lysobacterales</taxon>
        <taxon>Lysobacteraceae</taxon>
        <taxon>Pseudoxanthomonas</taxon>
    </lineage>
</organism>
<dbReference type="Gene3D" id="2.60.200.20">
    <property type="match status" value="1"/>
</dbReference>
<reference evidence="2" key="2">
    <citation type="submission" date="2021-03" db="EMBL/GenBank/DDBJ databases">
        <authorList>
            <person name="Cao W."/>
        </authorList>
    </citation>
    <scope>NUCLEOTIDE SEQUENCE</scope>
    <source>
        <strain evidence="2">110414</strain>
    </source>
</reference>
<protein>
    <submittedName>
        <fullName evidence="2">FHA domain-containing protein</fullName>
    </submittedName>
</protein>
<dbReference type="Gene3D" id="3.30.450.40">
    <property type="match status" value="1"/>
</dbReference>
<dbReference type="SUPFAM" id="SSF49879">
    <property type="entry name" value="SMAD/FHA domain"/>
    <property type="match status" value="1"/>
</dbReference>
<dbReference type="AlphaFoldDB" id="A0A940X273"/>
<feature type="domain" description="FHA" evidence="1">
    <location>
        <begin position="45"/>
        <end position="94"/>
    </location>
</feature>
<dbReference type="InterPro" id="IPR008984">
    <property type="entry name" value="SMAD_FHA_dom_sf"/>
</dbReference>
<dbReference type="PROSITE" id="PS50006">
    <property type="entry name" value="FHA_DOMAIN"/>
    <property type="match status" value="1"/>
</dbReference>
<dbReference type="Proteomes" id="UP000673447">
    <property type="component" value="Unassembled WGS sequence"/>
</dbReference>
<reference evidence="2" key="1">
    <citation type="journal article" date="2016" name="Int. J. Syst. Evol. Microbiol.">
        <title>Pseudoxanthomonas helianthi sp. nov., isolated from roots of Jerusalem artichoke (Helianthus tuberosus).</title>
        <authorList>
            <person name="Kittiwongwattana C."/>
            <person name="Thawai C."/>
        </authorList>
    </citation>
    <scope>NUCLEOTIDE SEQUENCE</scope>
    <source>
        <strain evidence="2">110414</strain>
    </source>
</reference>
<dbReference type="Pfam" id="PF01590">
    <property type="entry name" value="GAF"/>
    <property type="match status" value="1"/>
</dbReference>
<sequence length="316" mass="33246">MPAPGLDGPSQRNAGSAAGARMARLVAHLPDAAAVEQVFGDGEALSIGRAAGNGFCLPHPSVSRTHATLEPGADGWRLHDLGSRNGSFVDGVAPGEGRVVPRSAWLRFGDVHCEFTELDPAQAQANRARTQARRAAATAHTARIDGVRGLDELLDASLHGVLDLAQCERGFVLLRDGDGFAVRNSISLDPAQLRARDFSGSVGAVRRALDERRSVIANDIGGDAWLSARASVVAGGLSALVCLPLFDGERALGAIYADRTRAAAPITRLDQELLEAFAERAALWIVARRASELLGARDDAAPDWGAILAVHQDARP</sequence>
<dbReference type="InterPro" id="IPR050923">
    <property type="entry name" value="Cell_Proc_Reg/RNA_Proc"/>
</dbReference>
<proteinExistence type="predicted"/>
<dbReference type="Pfam" id="PF00498">
    <property type="entry name" value="FHA"/>
    <property type="match status" value="1"/>
</dbReference>
<accession>A0A940X273</accession>
<gene>
    <name evidence="2" type="ORF">J5837_09050</name>
</gene>
<evidence type="ECO:0000313" key="3">
    <source>
        <dbReference type="Proteomes" id="UP000673447"/>
    </source>
</evidence>
<dbReference type="InterPro" id="IPR000253">
    <property type="entry name" value="FHA_dom"/>
</dbReference>
<dbReference type="CDD" id="cd00060">
    <property type="entry name" value="FHA"/>
    <property type="match status" value="1"/>
</dbReference>